<dbReference type="AlphaFoldDB" id="A0A238X9N4"/>
<dbReference type="PANTHER" id="PTHR33164:SF99">
    <property type="entry name" value="MARR FAMILY REGULATORY PROTEIN"/>
    <property type="match status" value="1"/>
</dbReference>
<accession>A0A238X9N4</accession>
<evidence type="ECO:0000259" key="1">
    <source>
        <dbReference type="PROSITE" id="PS50995"/>
    </source>
</evidence>
<reference evidence="3" key="1">
    <citation type="submission" date="2017-06" db="EMBL/GenBank/DDBJ databases">
        <authorList>
            <person name="Varghese N."/>
            <person name="Submissions S."/>
        </authorList>
    </citation>
    <scope>NUCLEOTIDE SEQUENCE [LARGE SCALE GENOMIC DNA]</scope>
    <source>
        <strain evidence="3">DSM 44485</strain>
    </source>
</reference>
<proteinExistence type="predicted"/>
<dbReference type="InterPro" id="IPR036390">
    <property type="entry name" value="WH_DNA-bd_sf"/>
</dbReference>
<evidence type="ECO:0000313" key="2">
    <source>
        <dbReference type="EMBL" id="SNR55318.1"/>
    </source>
</evidence>
<dbReference type="RefSeq" id="WP_218826037.1">
    <property type="nucleotide sequence ID" value="NZ_FZNP01000004.1"/>
</dbReference>
<dbReference type="Pfam" id="PF12802">
    <property type="entry name" value="MarR_2"/>
    <property type="match status" value="1"/>
</dbReference>
<gene>
    <name evidence="2" type="ORF">SAMN06265355_10486</name>
</gene>
<name>A0A238X9N4_9ACTN</name>
<dbReference type="EMBL" id="FZNP01000004">
    <property type="protein sequence ID" value="SNR55318.1"/>
    <property type="molecule type" value="Genomic_DNA"/>
</dbReference>
<feature type="domain" description="HTH marR-type" evidence="1">
    <location>
        <begin position="10"/>
        <end position="142"/>
    </location>
</feature>
<dbReference type="GO" id="GO:0003700">
    <property type="term" value="F:DNA-binding transcription factor activity"/>
    <property type="evidence" value="ECO:0007669"/>
    <property type="project" value="InterPro"/>
</dbReference>
<protein>
    <submittedName>
        <fullName evidence="2">DNA-binding transcriptional regulator, MarR family</fullName>
    </submittedName>
</protein>
<dbReference type="GO" id="GO:0006950">
    <property type="term" value="P:response to stress"/>
    <property type="evidence" value="ECO:0007669"/>
    <property type="project" value="TreeGrafter"/>
</dbReference>
<dbReference type="InterPro" id="IPR036388">
    <property type="entry name" value="WH-like_DNA-bd_sf"/>
</dbReference>
<sequence>MTGREEGELAGDVGFLMARTSGLMVRITNSHLAGHGLRVRHFSVLSYVCDRDGVSQREIAAYLGLDPSPVVALVDALEAEGLVERLPHPGDRRARLVAPTPRGRELRKQAKKDVEAARERFLERLAPEERDLLLVLLQRLAFSGNGDLAPASGKDS</sequence>
<dbReference type="PROSITE" id="PS50995">
    <property type="entry name" value="HTH_MARR_2"/>
    <property type="match status" value="1"/>
</dbReference>
<dbReference type="SUPFAM" id="SSF46785">
    <property type="entry name" value="Winged helix' DNA-binding domain"/>
    <property type="match status" value="1"/>
</dbReference>
<keyword evidence="2" id="KW-0238">DNA-binding</keyword>
<dbReference type="InterPro" id="IPR039422">
    <property type="entry name" value="MarR/SlyA-like"/>
</dbReference>
<dbReference type="InterPro" id="IPR000835">
    <property type="entry name" value="HTH_MarR-typ"/>
</dbReference>
<dbReference type="GO" id="GO:0003677">
    <property type="term" value="F:DNA binding"/>
    <property type="evidence" value="ECO:0007669"/>
    <property type="project" value="UniProtKB-KW"/>
</dbReference>
<keyword evidence="3" id="KW-1185">Reference proteome</keyword>
<dbReference type="Proteomes" id="UP000198420">
    <property type="component" value="Unassembled WGS sequence"/>
</dbReference>
<organism evidence="2 3">
    <name type="scientific">Actinomadura mexicana</name>
    <dbReference type="NCBI Taxonomy" id="134959"/>
    <lineage>
        <taxon>Bacteria</taxon>
        <taxon>Bacillati</taxon>
        <taxon>Actinomycetota</taxon>
        <taxon>Actinomycetes</taxon>
        <taxon>Streptosporangiales</taxon>
        <taxon>Thermomonosporaceae</taxon>
        <taxon>Actinomadura</taxon>
    </lineage>
</organism>
<dbReference type="SMART" id="SM00347">
    <property type="entry name" value="HTH_MARR"/>
    <property type="match status" value="1"/>
</dbReference>
<dbReference type="PRINTS" id="PR00598">
    <property type="entry name" value="HTHMARR"/>
</dbReference>
<evidence type="ECO:0000313" key="3">
    <source>
        <dbReference type="Proteomes" id="UP000198420"/>
    </source>
</evidence>
<dbReference type="Gene3D" id="1.10.10.10">
    <property type="entry name" value="Winged helix-like DNA-binding domain superfamily/Winged helix DNA-binding domain"/>
    <property type="match status" value="1"/>
</dbReference>
<dbReference type="PANTHER" id="PTHR33164">
    <property type="entry name" value="TRANSCRIPTIONAL REGULATOR, MARR FAMILY"/>
    <property type="match status" value="1"/>
</dbReference>